<evidence type="ECO:0000256" key="1">
    <source>
        <dbReference type="ARBA" id="ARBA00001935"/>
    </source>
</evidence>
<keyword evidence="6 12" id="KW-0560">Oxidoreductase</keyword>
<dbReference type="PROSITE" id="PS51257">
    <property type="entry name" value="PROKAR_LIPOPROTEIN"/>
    <property type="match status" value="1"/>
</dbReference>
<dbReference type="PROSITE" id="PS01164">
    <property type="entry name" value="COPPER_AMINE_OXID_1"/>
    <property type="match status" value="1"/>
</dbReference>
<evidence type="ECO:0000313" key="17">
    <source>
        <dbReference type="EMBL" id="EXC17583.1"/>
    </source>
</evidence>
<feature type="active site" description="Schiff-base intermediate with substrate; via topaquinone" evidence="10">
    <location>
        <position position="407"/>
    </location>
</feature>
<gene>
    <name evidence="17" type="ORF">L484_012375</name>
</gene>
<accession>W9RYI6</accession>
<sequence length="678" mass="76685">MPSLMMKSLYFLIFSIFISISSISCQKYHPLDPLSPSEFILIKTIVHKAYSTSNHNLTFQYVGLDEPEKSTILSWQTKPATKPPPRRALVHARLNKETLEIIVDLSTRSIFSQQKHLGSGFPMLTLEEQTNANILVLKYGPLIKSVKDRGLDMSQVYCSSFTAGWYGEKKAERVIKIQCFYTNGTANLYVRPLEGILLVVNLDEMKIVEYHDRLRIPLPKAEGTEFRASWLRPPFGPWLNGVAVAQEPGFEMDGHTISWANWKFHLAFDARVGVVLSQASIFDLDKNKYRRVLYRAYVSELFVPYMDPTDEVYFKTFFDCGEFGVGQSAVPLVTSADCPANAKFIDAYYAAPDGTPVNISNAICIFERHAGNILWRHTETAILGEVITEARADVSLVVRMVSTVGNYDYILDWEFKPAGSIKFGVGLTGVLEIKGVTYTHKDQIKEDVYGPLLAENSVAIHHDHFLTYHLDLDVDGEANSIMKTTLVTKRQSRNNINAKHITPRKSYWTTETEIVKTESDAKLKLGLRPLELAVINPNKRTKVGNHIGYRLLPGPAAIPLLSNDDYPQTRAPFTNYDVWVTPYNKSEKWAGGKFVDQSRGDDNLETWCHRNRNIENKDIVLWHTIGFHHVPSQEEFPVMPTLTGGFELRPTNFFESNPVLKVKTSKLQVPGSNCTTHL</sequence>
<feature type="active site" description="Proton acceptor" evidence="10">
    <location>
        <position position="319"/>
    </location>
</feature>
<dbReference type="GO" id="GO:0008131">
    <property type="term" value="F:primary methylamine oxidase activity"/>
    <property type="evidence" value="ECO:0007669"/>
    <property type="project" value="UniProtKB-EC"/>
</dbReference>
<feature type="chain" id="PRO_5004932845" description="Amine oxidase" evidence="13">
    <location>
        <begin position="26"/>
        <end position="678"/>
    </location>
</feature>
<dbReference type="GO" id="GO:0048038">
    <property type="term" value="F:quinone binding"/>
    <property type="evidence" value="ECO:0007669"/>
    <property type="project" value="InterPro"/>
</dbReference>
<evidence type="ECO:0000259" key="15">
    <source>
        <dbReference type="Pfam" id="PF02727"/>
    </source>
</evidence>
<evidence type="ECO:0000256" key="11">
    <source>
        <dbReference type="PIRSR" id="PIRSR600269-51"/>
    </source>
</evidence>
<dbReference type="Gene3D" id="3.10.450.40">
    <property type="match status" value="2"/>
</dbReference>
<protein>
    <recommendedName>
        <fullName evidence="12">Amine oxidase</fullName>
        <ecNumber evidence="12">1.4.3.-</ecNumber>
    </recommendedName>
</protein>
<comment type="catalytic activity">
    <reaction evidence="9">
        <text>a primary methyl amine + O2 + H2O = an aldehyde + H2O2 + NH4(+)</text>
        <dbReference type="Rhea" id="RHEA:16153"/>
        <dbReference type="ChEBI" id="CHEBI:15377"/>
        <dbReference type="ChEBI" id="CHEBI:15379"/>
        <dbReference type="ChEBI" id="CHEBI:16240"/>
        <dbReference type="ChEBI" id="CHEBI:17478"/>
        <dbReference type="ChEBI" id="CHEBI:28938"/>
        <dbReference type="ChEBI" id="CHEBI:228804"/>
        <dbReference type="EC" id="1.4.3.21"/>
    </reaction>
</comment>
<keyword evidence="5 10" id="KW-0801">TPQ</keyword>
<dbReference type="STRING" id="981085.W9RYI6"/>
<feature type="signal peptide" evidence="13">
    <location>
        <begin position="1"/>
        <end position="25"/>
    </location>
</feature>
<dbReference type="EMBL" id="KE345815">
    <property type="protein sequence ID" value="EXC17583.1"/>
    <property type="molecule type" value="Genomic_DNA"/>
</dbReference>
<evidence type="ECO:0000256" key="12">
    <source>
        <dbReference type="RuleBase" id="RU000672"/>
    </source>
</evidence>
<evidence type="ECO:0000256" key="10">
    <source>
        <dbReference type="PIRSR" id="PIRSR600269-50"/>
    </source>
</evidence>
<keyword evidence="4 12" id="KW-0479">Metal-binding</keyword>
<evidence type="ECO:0000256" key="7">
    <source>
        <dbReference type="ARBA" id="ARBA00023008"/>
    </source>
</evidence>
<dbReference type="Proteomes" id="UP000030645">
    <property type="component" value="Unassembled WGS sequence"/>
</dbReference>
<dbReference type="PANTHER" id="PTHR10638">
    <property type="entry name" value="COPPER AMINE OXIDASE"/>
    <property type="match status" value="1"/>
</dbReference>
<evidence type="ECO:0000313" key="18">
    <source>
        <dbReference type="Proteomes" id="UP000030645"/>
    </source>
</evidence>
<dbReference type="Pfam" id="PF02727">
    <property type="entry name" value="Cu_amine_oxidN2"/>
    <property type="match status" value="1"/>
</dbReference>
<dbReference type="Pfam" id="PF01179">
    <property type="entry name" value="Cu_amine_oxid"/>
    <property type="match status" value="1"/>
</dbReference>
<dbReference type="OrthoDB" id="5379943at2759"/>
<evidence type="ECO:0000259" key="14">
    <source>
        <dbReference type="Pfam" id="PF01179"/>
    </source>
</evidence>
<dbReference type="FunFam" id="3.10.450.40:FF:000005">
    <property type="entry name" value="Amine oxidase"/>
    <property type="match status" value="1"/>
</dbReference>
<feature type="domain" description="Copper amine oxidase N3-terminal" evidence="16">
    <location>
        <begin position="122"/>
        <end position="218"/>
    </location>
</feature>
<dbReference type="GO" id="GO:0009308">
    <property type="term" value="P:amine metabolic process"/>
    <property type="evidence" value="ECO:0007669"/>
    <property type="project" value="UniProtKB-UniRule"/>
</dbReference>
<reference evidence="18" key="1">
    <citation type="submission" date="2013-01" db="EMBL/GenBank/DDBJ databases">
        <title>Draft Genome Sequence of a Mulberry Tree, Morus notabilis C.K. Schneid.</title>
        <authorList>
            <person name="He N."/>
            <person name="Zhao S."/>
        </authorList>
    </citation>
    <scope>NUCLEOTIDE SEQUENCE</scope>
</reference>
<evidence type="ECO:0000256" key="3">
    <source>
        <dbReference type="ARBA" id="ARBA00011738"/>
    </source>
</evidence>
<dbReference type="PROSITE" id="PS01165">
    <property type="entry name" value="COPPER_AMINE_OXID_2"/>
    <property type="match status" value="1"/>
</dbReference>
<evidence type="ECO:0000259" key="16">
    <source>
        <dbReference type="Pfam" id="PF02728"/>
    </source>
</evidence>
<keyword evidence="7 12" id="KW-0186">Copper</keyword>
<dbReference type="SUPFAM" id="SSF49998">
    <property type="entry name" value="Amine oxidase catalytic domain"/>
    <property type="match status" value="1"/>
</dbReference>
<dbReference type="KEGG" id="mnt:21395595"/>
<dbReference type="Pfam" id="PF02728">
    <property type="entry name" value="Cu_amine_oxidN3"/>
    <property type="match status" value="1"/>
</dbReference>
<evidence type="ECO:0000256" key="8">
    <source>
        <dbReference type="ARBA" id="ARBA00023157"/>
    </source>
</evidence>
<evidence type="ECO:0000256" key="5">
    <source>
        <dbReference type="ARBA" id="ARBA00022772"/>
    </source>
</evidence>
<dbReference type="FunFam" id="2.70.98.20:FF:000004">
    <property type="entry name" value="Amine oxidase"/>
    <property type="match status" value="1"/>
</dbReference>
<dbReference type="Gene3D" id="2.70.98.20">
    <property type="entry name" value="Copper amine oxidase, catalytic domain"/>
    <property type="match status" value="1"/>
</dbReference>
<evidence type="ECO:0000256" key="13">
    <source>
        <dbReference type="SAM" id="SignalP"/>
    </source>
</evidence>
<keyword evidence="8" id="KW-1015">Disulfide bond</keyword>
<evidence type="ECO:0000256" key="4">
    <source>
        <dbReference type="ARBA" id="ARBA00022723"/>
    </source>
</evidence>
<dbReference type="SUPFAM" id="SSF54416">
    <property type="entry name" value="Amine oxidase N-terminal region"/>
    <property type="match status" value="2"/>
</dbReference>
<dbReference type="FunFam" id="3.10.450.40:FF:000012">
    <property type="entry name" value="Amine oxidase"/>
    <property type="match status" value="1"/>
</dbReference>
<name>W9RYI6_9ROSA</name>
<comment type="cofactor">
    <cofactor evidence="12">
        <name>Cu cation</name>
        <dbReference type="ChEBI" id="CHEBI:23378"/>
    </cofactor>
    <text evidence="12">Contains 1 topaquinone per subunit.</text>
</comment>
<dbReference type="GO" id="GO:0005507">
    <property type="term" value="F:copper ion binding"/>
    <property type="evidence" value="ECO:0007669"/>
    <property type="project" value="InterPro"/>
</dbReference>
<organism evidence="17 18">
    <name type="scientific">Morus notabilis</name>
    <dbReference type="NCBI Taxonomy" id="981085"/>
    <lineage>
        <taxon>Eukaryota</taxon>
        <taxon>Viridiplantae</taxon>
        <taxon>Streptophyta</taxon>
        <taxon>Embryophyta</taxon>
        <taxon>Tracheophyta</taxon>
        <taxon>Spermatophyta</taxon>
        <taxon>Magnoliopsida</taxon>
        <taxon>eudicotyledons</taxon>
        <taxon>Gunneridae</taxon>
        <taxon>Pentapetalae</taxon>
        <taxon>rosids</taxon>
        <taxon>fabids</taxon>
        <taxon>Rosales</taxon>
        <taxon>Moraceae</taxon>
        <taxon>Moreae</taxon>
        <taxon>Morus</taxon>
    </lineage>
</organism>
<feature type="domain" description="Copper amine oxidase N2-terminal" evidence="15">
    <location>
        <begin position="29"/>
        <end position="114"/>
    </location>
</feature>
<evidence type="ECO:0000256" key="2">
    <source>
        <dbReference type="ARBA" id="ARBA00007983"/>
    </source>
</evidence>
<evidence type="ECO:0000256" key="9">
    <source>
        <dbReference type="ARBA" id="ARBA00048032"/>
    </source>
</evidence>
<proteinExistence type="inferred from homology"/>
<keyword evidence="13" id="KW-0732">Signal</keyword>
<dbReference type="PANTHER" id="PTHR10638:SF87">
    <property type="entry name" value="AMINE OXIDASE [COPPER-CONTAINING] ALPHA 2, PEROXISOMAL-RELATED"/>
    <property type="match status" value="1"/>
</dbReference>
<comment type="cofactor">
    <cofactor evidence="1">
        <name>Cu cation</name>
        <dbReference type="ChEBI" id="CHEBI:23378"/>
    </cofactor>
</comment>
<dbReference type="InterPro" id="IPR049947">
    <property type="entry name" value="Cu_Am_Ox_Cu-bd"/>
</dbReference>
<keyword evidence="18" id="KW-1185">Reference proteome</keyword>
<feature type="modified residue" description="2',4',5'-topaquinone" evidence="11">
    <location>
        <position position="407"/>
    </location>
</feature>
<feature type="domain" description="Copper amine oxidase catalytic" evidence="14">
    <location>
        <begin position="246"/>
        <end position="660"/>
    </location>
</feature>
<evidence type="ECO:0000256" key="6">
    <source>
        <dbReference type="ARBA" id="ARBA00023002"/>
    </source>
</evidence>
<dbReference type="AlphaFoldDB" id="W9RYI6"/>
<dbReference type="EC" id="1.4.3.-" evidence="12"/>
<dbReference type="InterPro" id="IPR015802">
    <property type="entry name" value="Cu_amine_oxidase_N3"/>
</dbReference>
<comment type="PTM">
    <text evidence="11 12">Topaquinone (TPQ) is generated by copper-dependent autoxidation of a specific tyrosyl residue.</text>
</comment>
<comment type="subunit">
    <text evidence="3">Homodimer.</text>
</comment>
<comment type="similarity">
    <text evidence="2 12">Belongs to the copper/topaquinone oxidase family.</text>
</comment>
<dbReference type="eggNOG" id="KOG1186">
    <property type="taxonomic scope" value="Eukaryota"/>
</dbReference>
<dbReference type="InterPro" id="IPR015798">
    <property type="entry name" value="Cu_amine_oxidase_C"/>
</dbReference>
<dbReference type="InterPro" id="IPR015800">
    <property type="entry name" value="Cu_amine_oxidase_N2"/>
</dbReference>
<dbReference type="InterPro" id="IPR049948">
    <property type="entry name" value="Cu_Am_ox_TPQ-bd"/>
</dbReference>
<dbReference type="InterPro" id="IPR000269">
    <property type="entry name" value="Cu_amine_oxidase"/>
</dbReference>
<dbReference type="InterPro" id="IPR016182">
    <property type="entry name" value="Cu_amine_oxidase_N-reg"/>
</dbReference>
<dbReference type="InterPro" id="IPR036460">
    <property type="entry name" value="Cu_amine_oxidase_C_sf"/>
</dbReference>